<keyword evidence="3" id="KW-1185">Reference proteome</keyword>
<feature type="transmembrane region" description="Helical" evidence="1">
    <location>
        <begin position="61"/>
        <end position="82"/>
    </location>
</feature>
<keyword evidence="1" id="KW-1133">Transmembrane helix</keyword>
<evidence type="ECO:0000256" key="1">
    <source>
        <dbReference type="SAM" id="Phobius"/>
    </source>
</evidence>
<comment type="caution">
    <text evidence="2">The sequence shown here is derived from an EMBL/GenBank/DDBJ whole genome shotgun (WGS) entry which is preliminary data.</text>
</comment>
<dbReference type="Proteomes" id="UP001479436">
    <property type="component" value="Unassembled WGS sequence"/>
</dbReference>
<evidence type="ECO:0000313" key="3">
    <source>
        <dbReference type="Proteomes" id="UP001479436"/>
    </source>
</evidence>
<evidence type="ECO:0000313" key="2">
    <source>
        <dbReference type="EMBL" id="KAK9708122.1"/>
    </source>
</evidence>
<protein>
    <submittedName>
        <fullName evidence="2">Uncharacterized protein</fullName>
    </submittedName>
</protein>
<sequence>MARSSPQLQDFYFYPHCCHSDIIINRSLFSSYQLSSVSLFACLGNPIWSIDVRSVTAANRICFLLSLSLIIPSSLFLLFYLVDSPIVSLRH</sequence>
<accession>A0ABR2VWW9</accession>
<keyword evidence="1" id="KW-0812">Transmembrane</keyword>
<reference evidence="2 3" key="1">
    <citation type="submission" date="2023-04" db="EMBL/GenBank/DDBJ databases">
        <title>Genome of Basidiobolus ranarum AG-B5.</title>
        <authorList>
            <person name="Stajich J.E."/>
            <person name="Carter-House D."/>
            <person name="Gryganskyi A."/>
        </authorList>
    </citation>
    <scope>NUCLEOTIDE SEQUENCE [LARGE SCALE GENOMIC DNA]</scope>
    <source>
        <strain evidence="2 3">AG-B5</strain>
    </source>
</reference>
<dbReference type="EMBL" id="JASJQH010007507">
    <property type="protein sequence ID" value="KAK9708122.1"/>
    <property type="molecule type" value="Genomic_DNA"/>
</dbReference>
<name>A0ABR2VWW9_9FUNG</name>
<gene>
    <name evidence="2" type="ORF">K7432_009814</name>
</gene>
<proteinExistence type="predicted"/>
<keyword evidence="1" id="KW-0472">Membrane</keyword>
<organism evidence="2 3">
    <name type="scientific">Basidiobolus ranarum</name>
    <dbReference type="NCBI Taxonomy" id="34480"/>
    <lineage>
        <taxon>Eukaryota</taxon>
        <taxon>Fungi</taxon>
        <taxon>Fungi incertae sedis</taxon>
        <taxon>Zoopagomycota</taxon>
        <taxon>Entomophthoromycotina</taxon>
        <taxon>Basidiobolomycetes</taxon>
        <taxon>Basidiobolales</taxon>
        <taxon>Basidiobolaceae</taxon>
        <taxon>Basidiobolus</taxon>
    </lineage>
</organism>